<dbReference type="Proteomes" id="UP001599542">
    <property type="component" value="Unassembled WGS sequence"/>
</dbReference>
<dbReference type="EMBL" id="JBHYPX010000058">
    <property type="protein sequence ID" value="MFE1355290.1"/>
    <property type="molecule type" value="Genomic_DNA"/>
</dbReference>
<evidence type="ECO:0000256" key="1">
    <source>
        <dbReference type="SAM" id="MobiDB-lite"/>
    </source>
</evidence>
<proteinExistence type="predicted"/>
<reference evidence="2 3" key="1">
    <citation type="submission" date="2024-09" db="EMBL/GenBank/DDBJ databases">
        <title>The Natural Products Discovery Center: Release of the First 8490 Sequenced Strains for Exploring Actinobacteria Biosynthetic Diversity.</title>
        <authorList>
            <person name="Kalkreuter E."/>
            <person name="Kautsar S.A."/>
            <person name="Yang D."/>
            <person name="Bader C.D."/>
            <person name="Teijaro C.N."/>
            <person name="Fluegel L."/>
            <person name="Davis C.M."/>
            <person name="Simpson J.R."/>
            <person name="Lauterbach L."/>
            <person name="Steele A.D."/>
            <person name="Gui C."/>
            <person name="Meng S."/>
            <person name="Li G."/>
            <person name="Viehrig K."/>
            <person name="Ye F."/>
            <person name="Su P."/>
            <person name="Kiefer A.F."/>
            <person name="Nichols A."/>
            <person name="Cepeda A.J."/>
            <person name="Yan W."/>
            <person name="Fan B."/>
            <person name="Jiang Y."/>
            <person name="Adhikari A."/>
            <person name="Zheng C.-J."/>
            <person name="Schuster L."/>
            <person name="Cowan T.M."/>
            <person name="Smanski M.J."/>
            <person name="Chevrette M.G."/>
            <person name="De Carvalho L.P.S."/>
            <person name="Shen B."/>
        </authorList>
    </citation>
    <scope>NUCLEOTIDE SEQUENCE [LARGE SCALE GENOMIC DNA]</scope>
    <source>
        <strain evidence="2 3">NPDC058753</strain>
    </source>
</reference>
<name>A0ABW6GR82_9ACTN</name>
<feature type="compositionally biased region" description="Basic and acidic residues" evidence="1">
    <location>
        <begin position="105"/>
        <end position="125"/>
    </location>
</feature>
<comment type="caution">
    <text evidence="2">The sequence shown here is derived from an EMBL/GenBank/DDBJ whole genome shotgun (WGS) entry which is preliminary data.</text>
</comment>
<evidence type="ECO:0000313" key="2">
    <source>
        <dbReference type="EMBL" id="MFE1355290.1"/>
    </source>
</evidence>
<keyword evidence="3" id="KW-1185">Reference proteome</keyword>
<organism evidence="2 3">
    <name type="scientific">Kitasatospora phosalacinea</name>
    <dbReference type="NCBI Taxonomy" id="2065"/>
    <lineage>
        <taxon>Bacteria</taxon>
        <taxon>Bacillati</taxon>
        <taxon>Actinomycetota</taxon>
        <taxon>Actinomycetes</taxon>
        <taxon>Kitasatosporales</taxon>
        <taxon>Streptomycetaceae</taxon>
        <taxon>Kitasatospora</taxon>
    </lineage>
</organism>
<gene>
    <name evidence="2" type="ORF">ACFW6T_25190</name>
</gene>
<feature type="region of interest" description="Disordered" evidence="1">
    <location>
        <begin position="82"/>
        <end position="125"/>
    </location>
</feature>
<accession>A0ABW6GR82</accession>
<protein>
    <submittedName>
        <fullName evidence="2">Uncharacterized protein</fullName>
    </submittedName>
</protein>
<dbReference type="RefSeq" id="WP_380329418.1">
    <property type="nucleotide sequence ID" value="NZ_JBHYPW010000056.1"/>
</dbReference>
<sequence length="125" mass="13819">MIGPQPRIPANCRPLVDALTNSQMAVGWDLPAGDWLLIEALIVRCGIPMLVDHARGQWQSARSRPRGGSYFIPGWRSLPSAPAADTPTYTAASPVSRQQQETDSWFDRQMARAKASDEQRKELSS</sequence>
<evidence type="ECO:0000313" key="3">
    <source>
        <dbReference type="Proteomes" id="UP001599542"/>
    </source>
</evidence>
<feature type="compositionally biased region" description="Low complexity" evidence="1">
    <location>
        <begin position="82"/>
        <end position="94"/>
    </location>
</feature>